<feature type="domain" description="Peptidase S1" evidence="2">
    <location>
        <begin position="11"/>
        <end position="259"/>
    </location>
</feature>
<protein>
    <recommendedName>
        <fullName evidence="2">Peptidase S1 domain-containing protein</fullName>
    </recommendedName>
</protein>
<dbReference type="InterPro" id="IPR001314">
    <property type="entry name" value="Peptidase_S1A"/>
</dbReference>
<dbReference type="EMBL" id="OC867616">
    <property type="protein sequence ID" value="CAD7633602.1"/>
    <property type="molecule type" value="Genomic_DNA"/>
</dbReference>
<dbReference type="CDD" id="cd00190">
    <property type="entry name" value="Tryp_SPc"/>
    <property type="match status" value="1"/>
</dbReference>
<dbReference type="PRINTS" id="PR00722">
    <property type="entry name" value="CHYMOTRYPSIN"/>
</dbReference>
<evidence type="ECO:0000313" key="3">
    <source>
        <dbReference type="EMBL" id="CAD7633602.1"/>
    </source>
</evidence>
<sequence length="260" mass="27823">ISKSNVLKPYIIGGSEASGGAFPWQVSLQRRQGGLWGHSCGAVVVNKNFILTAAHCINGLSESSLRAVVGTNQLNDKPGTGKTTAHEISQIIKHEAYSAETLANDLALIKVKPDFNLDNSDGFVNSVCLPTEGQKFTQYVTQSGWGTTTVDAGGQTPSNKLMFISDVPIVSLPKCRSIYGYNQIREGMLCAGAPIDSQQPPKGFCQGDSGGPLTQKGPNNRAVLVGISAFNRRCASADGIPDVFVEISYYRNWIDKNAIE</sequence>
<dbReference type="SUPFAM" id="SSF50494">
    <property type="entry name" value="Trypsin-like serine proteases"/>
    <property type="match status" value="1"/>
</dbReference>
<name>A0A7R9Q5Z9_9ACAR</name>
<evidence type="ECO:0000313" key="4">
    <source>
        <dbReference type="Proteomes" id="UP000759131"/>
    </source>
</evidence>
<dbReference type="PROSITE" id="PS00134">
    <property type="entry name" value="TRYPSIN_HIS"/>
    <property type="match status" value="1"/>
</dbReference>
<feature type="non-terminal residue" evidence="3">
    <location>
        <position position="1"/>
    </location>
</feature>
<dbReference type="SMART" id="SM00020">
    <property type="entry name" value="Tryp_SPc"/>
    <property type="match status" value="1"/>
</dbReference>
<dbReference type="PROSITE" id="PS50240">
    <property type="entry name" value="TRYPSIN_DOM"/>
    <property type="match status" value="1"/>
</dbReference>
<dbReference type="Proteomes" id="UP000759131">
    <property type="component" value="Unassembled WGS sequence"/>
</dbReference>
<dbReference type="InterPro" id="IPR043504">
    <property type="entry name" value="Peptidase_S1_PA_chymotrypsin"/>
</dbReference>
<organism evidence="3">
    <name type="scientific">Medioppia subpectinata</name>
    <dbReference type="NCBI Taxonomy" id="1979941"/>
    <lineage>
        <taxon>Eukaryota</taxon>
        <taxon>Metazoa</taxon>
        <taxon>Ecdysozoa</taxon>
        <taxon>Arthropoda</taxon>
        <taxon>Chelicerata</taxon>
        <taxon>Arachnida</taxon>
        <taxon>Acari</taxon>
        <taxon>Acariformes</taxon>
        <taxon>Sarcoptiformes</taxon>
        <taxon>Oribatida</taxon>
        <taxon>Brachypylina</taxon>
        <taxon>Oppioidea</taxon>
        <taxon>Oppiidae</taxon>
        <taxon>Medioppia</taxon>
    </lineage>
</organism>
<dbReference type="InterPro" id="IPR018114">
    <property type="entry name" value="TRYPSIN_HIS"/>
</dbReference>
<dbReference type="PANTHER" id="PTHR24252:SF7">
    <property type="entry name" value="HYALIN"/>
    <property type="match status" value="1"/>
</dbReference>
<evidence type="ECO:0000259" key="2">
    <source>
        <dbReference type="PROSITE" id="PS50240"/>
    </source>
</evidence>
<dbReference type="GO" id="GO:0006508">
    <property type="term" value="P:proteolysis"/>
    <property type="evidence" value="ECO:0007669"/>
    <property type="project" value="InterPro"/>
</dbReference>
<dbReference type="OrthoDB" id="6428296at2759"/>
<dbReference type="AlphaFoldDB" id="A0A7R9Q5Z9"/>
<keyword evidence="4" id="KW-1185">Reference proteome</keyword>
<evidence type="ECO:0000256" key="1">
    <source>
        <dbReference type="ARBA" id="ARBA00023157"/>
    </source>
</evidence>
<dbReference type="EMBL" id="CAJPIZ010013041">
    <property type="protein sequence ID" value="CAG2114032.1"/>
    <property type="molecule type" value="Genomic_DNA"/>
</dbReference>
<accession>A0A7R9Q5Z9</accession>
<reference evidence="3" key="1">
    <citation type="submission" date="2020-11" db="EMBL/GenBank/DDBJ databases">
        <authorList>
            <person name="Tran Van P."/>
        </authorList>
    </citation>
    <scope>NUCLEOTIDE SEQUENCE</scope>
</reference>
<proteinExistence type="predicted"/>
<dbReference type="GO" id="GO:0004252">
    <property type="term" value="F:serine-type endopeptidase activity"/>
    <property type="evidence" value="ECO:0007669"/>
    <property type="project" value="InterPro"/>
</dbReference>
<dbReference type="Pfam" id="PF00089">
    <property type="entry name" value="Trypsin"/>
    <property type="match status" value="1"/>
</dbReference>
<keyword evidence="1" id="KW-1015">Disulfide bond</keyword>
<dbReference type="FunFam" id="2.40.10.10:FF:000068">
    <property type="entry name" value="transmembrane protease serine 2"/>
    <property type="match status" value="1"/>
</dbReference>
<dbReference type="Gene3D" id="2.40.10.10">
    <property type="entry name" value="Trypsin-like serine proteases"/>
    <property type="match status" value="2"/>
</dbReference>
<dbReference type="InterPro" id="IPR009003">
    <property type="entry name" value="Peptidase_S1_PA"/>
</dbReference>
<dbReference type="PANTHER" id="PTHR24252">
    <property type="entry name" value="ACROSIN-RELATED"/>
    <property type="match status" value="1"/>
</dbReference>
<gene>
    <name evidence="3" type="ORF">OSB1V03_LOCUS13999</name>
</gene>
<dbReference type="InterPro" id="IPR001254">
    <property type="entry name" value="Trypsin_dom"/>
</dbReference>